<dbReference type="KEGG" id="vg:5470814"/>
<evidence type="ECO:0000313" key="2">
    <source>
        <dbReference type="Proteomes" id="UP000202420"/>
    </source>
</evidence>
<keyword evidence="2" id="KW-1185">Reference proteome</keyword>
<dbReference type="RefSeq" id="YP_001426637.1">
    <property type="nucleotide sequence ID" value="NC_008724.1"/>
</dbReference>
<gene>
    <name evidence="1" type="primary">z156L</name>
    <name evidence="1" type="ORF">ATCV1_z156L</name>
</gene>
<dbReference type="Proteomes" id="UP000202420">
    <property type="component" value="Segment"/>
</dbReference>
<dbReference type="EMBL" id="EF101928">
    <property type="protein sequence ID" value="ABT16290.1"/>
    <property type="molecule type" value="Genomic_DNA"/>
</dbReference>
<protein>
    <submittedName>
        <fullName evidence="1">Uncharacterized protein z156L</fullName>
    </submittedName>
</protein>
<sequence length="78" mass="8950">MTLLKLMLFVTSGDIDCVRLCIRILYLRDLHSLSAGWRVAKHRIHELAGGLVYFLLDVVAQFVLEEIIQDVYTQLGVF</sequence>
<dbReference type="GeneID" id="5470814"/>
<proteinExistence type="predicted"/>
<evidence type="ECO:0000313" key="1">
    <source>
        <dbReference type="EMBL" id="ABT16290.1"/>
    </source>
</evidence>
<accession>A7K8B6</accession>
<name>A7K8B6_9PHYC</name>
<organism evidence="1 2">
    <name type="scientific">Chlorovirus heliozoae</name>
    <dbReference type="NCBI Taxonomy" id="322019"/>
    <lineage>
        <taxon>Viruses</taxon>
        <taxon>Varidnaviria</taxon>
        <taxon>Bamfordvirae</taxon>
        <taxon>Nucleocytoviricota</taxon>
        <taxon>Megaviricetes</taxon>
        <taxon>Algavirales</taxon>
        <taxon>Phycodnaviridae</taxon>
        <taxon>Chlorovirus</taxon>
    </lineage>
</organism>
<reference evidence="1 2" key="1">
    <citation type="submission" date="2006-09" db="EMBL/GenBank/DDBJ databases">
        <title>Sequence and annotation of the 288-kb ATCV-1 virus that infects an endosymbiotic Chlorella strain of the heliozoon Acanthocystis turfacea.</title>
        <authorList>
            <person name="Fitzgerald L.A."/>
            <person name="Graves M.V."/>
            <person name="Li X."/>
            <person name="Pfitzner A.J.P."/>
            <person name="Hartigan J."/>
            <person name="Van Etten J.L."/>
        </authorList>
    </citation>
    <scope>NUCLEOTIDE SEQUENCE [LARGE SCALE GENOMIC DNA]</scope>
    <source>
        <strain evidence="1 2">ATCV-1</strain>
    </source>
</reference>